<evidence type="ECO:0000313" key="7">
    <source>
        <dbReference type="Proteomes" id="UP000054516"/>
    </source>
</evidence>
<gene>
    <name evidence="6" type="ORF">SAMD00023353_0402800</name>
</gene>
<feature type="signal peptide" evidence="4">
    <location>
        <begin position="1"/>
        <end position="17"/>
    </location>
</feature>
<dbReference type="InterPro" id="IPR050309">
    <property type="entry name" value="Type-B_Carboxylest/Lipase"/>
</dbReference>
<dbReference type="PROSITE" id="PS00122">
    <property type="entry name" value="CARBOXYLESTERASE_B_1"/>
    <property type="match status" value="1"/>
</dbReference>
<dbReference type="PROSITE" id="PS00941">
    <property type="entry name" value="CARBOXYLESTERASE_B_2"/>
    <property type="match status" value="1"/>
</dbReference>
<dbReference type="Gene3D" id="3.40.50.1820">
    <property type="entry name" value="alpha/beta hydrolase"/>
    <property type="match status" value="1"/>
</dbReference>
<dbReference type="STRING" id="77044.A0A1S7UJQ4"/>
<dbReference type="Pfam" id="PF00135">
    <property type="entry name" value="COesterase"/>
    <property type="match status" value="1"/>
</dbReference>
<dbReference type="SUPFAM" id="SSF53474">
    <property type="entry name" value="alpha/beta-Hydrolases"/>
    <property type="match status" value="1"/>
</dbReference>
<dbReference type="AlphaFoldDB" id="A0A1S7UJQ4"/>
<protein>
    <recommendedName>
        <fullName evidence="4">Carboxylic ester hydrolase</fullName>
        <ecNumber evidence="4">3.1.1.-</ecNumber>
    </recommendedName>
</protein>
<evidence type="ECO:0000256" key="2">
    <source>
        <dbReference type="ARBA" id="ARBA00010515"/>
    </source>
</evidence>
<dbReference type="InterPro" id="IPR019819">
    <property type="entry name" value="Carboxylesterase_B_CS"/>
</dbReference>
<dbReference type="InterPro" id="IPR019826">
    <property type="entry name" value="Carboxylesterase_B_AS"/>
</dbReference>
<dbReference type="EMBL" id="DF977449">
    <property type="protein sequence ID" value="GAP83259.1"/>
    <property type="molecule type" value="Genomic_DNA"/>
</dbReference>
<name>A0A1S7UJQ4_ROSNE</name>
<feature type="chain" id="PRO_5011828552" description="Carboxylic ester hydrolase" evidence="4">
    <location>
        <begin position="18"/>
        <end position="594"/>
    </location>
</feature>
<keyword evidence="4" id="KW-0732">Signal</keyword>
<keyword evidence="7" id="KW-1185">Reference proteome</keyword>
<dbReference type="InterPro" id="IPR002018">
    <property type="entry name" value="CarbesteraseB"/>
</dbReference>
<feature type="domain" description="Carboxylesterase type B" evidence="5">
    <location>
        <begin position="22"/>
        <end position="515"/>
    </location>
</feature>
<keyword evidence="3 4" id="KW-0378">Hydrolase</keyword>
<comment type="similarity">
    <text evidence="2">Belongs to the 'GDXG' lipolytic enzyme family.</text>
</comment>
<evidence type="ECO:0000256" key="3">
    <source>
        <dbReference type="ARBA" id="ARBA00022801"/>
    </source>
</evidence>
<dbReference type="InterPro" id="IPR002168">
    <property type="entry name" value="Lipase_GDXG_HIS_AS"/>
</dbReference>
<accession>A0A1S7UJQ4</accession>
<evidence type="ECO:0000256" key="4">
    <source>
        <dbReference type="RuleBase" id="RU361235"/>
    </source>
</evidence>
<evidence type="ECO:0000313" key="6">
    <source>
        <dbReference type="EMBL" id="GAP83259.1"/>
    </source>
</evidence>
<dbReference type="OrthoDB" id="408631at2759"/>
<dbReference type="PROSITE" id="PS01173">
    <property type="entry name" value="LIPASE_GDXG_HIS"/>
    <property type="match status" value="1"/>
</dbReference>
<organism evidence="6">
    <name type="scientific">Rosellinia necatrix</name>
    <name type="common">White root-rot fungus</name>
    <dbReference type="NCBI Taxonomy" id="77044"/>
    <lineage>
        <taxon>Eukaryota</taxon>
        <taxon>Fungi</taxon>
        <taxon>Dikarya</taxon>
        <taxon>Ascomycota</taxon>
        <taxon>Pezizomycotina</taxon>
        <taxon>Sordariomycetes</taxon>
        <taxon>Xylariomycetidae</taxon>
        <taxon>Xylariales</taxon>
        <taxon>Xylariaceae</taxon>
        <taxon>Rosellinia</taxon>
    </lineage>
</organism>
<dbReference type="PANTHER" id="PTHR11559">
    <property type="entry name" value="CARBOXYLESTERASE"/>
    <property type="match status" value="1"/>
</dbReference>
<dbReference type="InterPro" id="IPR029058">
    <property type="entry name" value="AB_hydrolase_fold"/>
</dbReference>
<evidence type="ECO:0000259" key="5">
    <source>
        <dbReference type="Pfam" id="PF00135"/>
    </source>
</evidence>
<dbReference type="OMA" id="DQPPWCP"/>
<comment type="similarity">
    <text evidence="1 4">Belongs to the type-B carboxylesterase/lipase family.</text>
</comment>
<dbReference type="GO" id="GO:0016787">
    <property type="term" value="F:hydrolase activity"/>
    <property type="evidence" value="ECO:0007669"/>
    <property type="project" value="UniProtKB-KW"/>
</dbReference>
<proteinExistence type="inferred from homology"/>
<reference evidence="6" key="1">
    <citation type="submission" date="2016-03" db="EMBL/GenBank/DDBJ databases">
        <title>Draft genome sequence of Rosellinia necatrix.</title>
        <authorList>
            <person name="Kanematsu S."/>
        </authorList>
    </citation>
    <scope>NUCLEOTIDE SEQUENCE [LARGE SCALE GENOMIC DNA]</scope>
    <source>
        <strain evidence="6">W97</strain>
    </source>
</reference>
<dbReference type="Proteomes" id="UP000054516">
    <property type="component" value="Unassembled WGS sequence"/>
</dbReference>
<sequence>MLGLILALPVLVGLALAQAATAPVVDLGYAKYRGFYSPEYDQNIFNGIRYAAPPVGKLRWQLPQPPSWDRSQIFPAVDYAPQCPQSPSSPGPLPAVPSGDEDCLFLNVIAPANKKWLPVLVWIHGGGYGLGNNNYANFMPQVHTNGNSYVVVSIAYRLGAFGFLASADVKKNGVLNAAIHDMRFALLWIKQNIYRFGGDPLRVTISGESAGGGSVMMLAMANGGLEGDLLFQGLIPSSPYLPTQWRYDDTWPTLSYQTFVEQAGCSNAKSAFQCLQSADTIVLQNASAIASSMSVHAQWAFIPVTDGTLIRKRPSEQLLVDKRVNGRRVLTGNNGNEGPFFTSQNVTSEGAFVDFVLTNYPRLSSRNVTSVLELYAVPENVSGIYADSDGVTAPFSTTNSNWAVGWQQAANNLYAEATFVCPSYWLADAYGAGLLRSAWKYQYSPPISSHGADVGPVTEDPTVRGTGLDAAFRTAFQQTWGNFVVRGDPTLSAAQVSGAGRGDVAAAAAGSWPRWGGRPESDFMLNLNMTGGMPVVTRQLVDGKTLELTSYVPSVDGSHPELKAAFSLASGWSWEGGRGKRCQLWADLGRWALL</sequence>
<dbReference type="EC" id="3.1.1.-" evidence="4"/>
<evidence type="ECO:0000256" key="1">
    <source>
        <dbReference type="ARBA" id="ARBA00005964"/>
    </source>
</evidence>